<dbReference type="AlphaFoldDB" id="A0A3M2S2Z8"/>
<organism evidence="2 3">
    <name type="scientific">Fusarium kuroshium</name>
    <dbReference type="NCBI Taxonomy" id="2010991"/>
    <lineage>
        <taxon>Eukaryota</taxon>
        <taxon>Fungi</taxon>
        <taxon>Dikarya</taxon>
        <taxon>Ascomycota</taxon>
        <taxon>Pezizomycotina</taxon>
        <taxon>Sordariomycetes</taxon>
        <taxon>Hypocreomycetidae</taxon>
        <taxon>Hypocreales</taxon>
        <taxon>Nectriaceae</taxon>
        <taxon>Fusarium</taxon>
        <taxon>Fusarium solani species complex</taxon>
    </lineage>
</organism>
<name>A0A3M2S2Z8_9HYPO</name>
<gene>
    <name evidence="2" type="ORF">CDV36_008488</name>
</gene>
<evidence type="ECO:0000313" key="3">
    <source>
        <dbReference type="Proteomes" id="UP000277212"/>
    </source>
</evidence>
<dbReference type="STRING" id="2010991.A0A3M2S2Z8"/>
<accession>A0A3M2S2Z8</accession>
<feature type="domain" description="Heterokaryon incompatibility" evidence="1">
    <location>
        <begin position="23"/>
        <end position="109"/>
    </location>
</feature>
<protein>
    <recommendedName>
        <fullName evidence="1">Heterokaryon incompatibility domain-containing protein</fullName>
    </recommendedName>
</protein>
<dbReference type="PANTHER" id="PTHR10622">
    <property type="entry name" value="HET DOMAIN-CONTAINING PROTEIN"/>
    <property type="match status" value="1"/>
</dbReference>
<comment type="caution">
    <text evidence="2">The sequence shown here is derived from an EMBL/GenBank/DDBJ whole genome shotgun (WGS) entry which is preliminary data.</text>
</comment>
<proteinExistence type="predicted"/>
<sequence length="628" mass="72089">MRLLNVLTHEVHEFNDEKKRSRYCILSHRWGADEVLYKDLLDPFTKPTAKAGWPKVAGACNLASRLGYEWIWIDTCCIDKSSSAELSEAVNSMFRWYEEADVCIAYLTDIQHIAPRPTDYVAYLGDSDWFTRGWTLQELLAPRAVDFYSADWEHLGSKNNISLDLERITGINAAYLSGQKRVTEASVAERMSWASGRQTTRVEDMAYCLLGIFNINMPLIYGERDKAFQRLQHAIIREIDDHTILAWGTGFIGPGEFDQCHDEYQPLLAKSPYAFKDCGDLVPCSSPQAKSRLEVRQDAVRITSPVLWDTEILGDTHYNPLSGHSFVVLLAPLQCRRRSDFFNCVALVLKCENISHGTARRRLILDDMRLHRVTQGWHLVPRKSWWTEPLRRTLIPLDAPAEPNYHTTRQDKGFIIRTLPKGYSIKECYDPTETYQCVPPSLRIPDAHPCGLSHPIIVSIGTDSEPNIALIIRYQFDLARHPSTKPQSEPVARRPSVSTNPTWQPCGIRGRIVYIPDGFDLKKIAKIDEDDVEKQWDALKATKPYAKFMPGIRLDFWESRLQKCIWLLPTFSKDPGYGNYVYILDIFDIHGKDVSAEDEYCLENQGLEPFVDKEFASHFPRRRRNSKL</sequence>
<reference evidence="2 3" key="1">
    <citation type="submission" date="2017-06" db="EMBL/GenBank/DDBJ databases">
        <title>Comparative genomic analysis of Ambrosia Fusariam Clade fungi.</title>
        <authorList>
            <person name="Stajich J.E."/>
            <person name="Carrillo J."/>
            <person name="Kijimoto T."/>
            <person name="Eskalen A."/>
            <person name="O'Donnell K."/>
            <person name="Kasson M."/>
        </authorList>
    </citation>
    <scope>NUCLEOTIDE SEQUENCE [LARGE SCALE GENOMIC DNA]</scope>
    <source>
        <strain evidence="2">UCR3666</strain>
    </source>
</reference>
<evidence type="ECO:0000313" key="2">
    <source>
        <dbReference type="EMBL" id="RMJ11894.1"/>
    </source>
</evidence>
<dbReference type="OrthoDB" id="20872at2759"/>
<dbReference type="InterPro" id="IPR010730">
    <property type="entry name" value="HET"/>
</dbReference>
<dbReference type="Proteomes" id="UP000277212">
    <property type="component" value="Unassembled WGS sequence"/>
</dbReference>
<keyword evidence="3" id="KW-1185">Reference proteome</keyword>
<dbReference type="EMBL" id="NKUJ01000153">
    <property type="protein sequence ID" value="RMJ11894.1"/>
    <property type="molecule type" value="Genomic_DNA"/>
</dbReference>
<dbReference type="PANTHER" id="PTHR10622:SF10">
    <property type="entry name" value="HET DOMAIN-CONTAINING PROTEIN"/>
    <property type="match status" value="1"/>
</dbReference>
<evidence type="ECO:0000259" key="1">
    <source>
        <dbReference type="Pfam" id="PF06985"/>
    </source>
</evidence>
<dbReference type="Pfam" id="PF06985">
    <property type="entry name" value="HET"/>
    <property type="match status" value="1"/>
</dbReference>